<keyword evidence="3" id="KW-1185">Reference proteome</keyword>
<organism evidence="2 3">
    <name type="scientific">Knipowitschia caucasica</name>
    <name type="common">Caucasian dwarf goby</name>
    <name type="synonym">Pomatoschistus caucasicus</name>
    <dbReference type="NCBI Taxonomy" id="637954"/>
    <lineage>
        <taxon>Eukaryota</taxon>
        <taxon>Metazoa</taxon>
        <taxon>Chordata</taxon>
        <taxon>Craniata</taxon>
        <taxon>Vertebrata</taxon>
        <taxon>Euteleostomi</taxon>
        <taxon>Actinopterygii</taxon>
        <taxon>Neopterygii</taxon>
        <taxon>Teleostei</taxon>
        <taxon>Neoteleostei</taxon>
        <taxon>Acanthomorphata</taxon>
        <taxon>Gobiaria</taxon>
        <taxon>Gobiiformes</taxon>
        <taxon>Gobioidei</taxon>
        <taxon>Gobiidae</taxon>
        <taxon>Gobiinae</taxon>
        <taxon>Knipowitschia</taxon>
    </lineage>
</organism>
<feature type="region of interest" description="Disordered" evidence="1">
    <location>
        <begin position="224"/>
        <end position="281"/>
    </location>
</feature>
<protein>
    <submittedName>
        <fullName evidence="2">Uncharacterized protein</fullName>
    </submittedName>
</protein>
<accession>A0AAV2KEN1</accession>
<dbReference type="AlphaFoldDB" id="A0AAV2KEN1"/>
<evidence type="ECO:0000313" key="3">
    <source>
        <dbReference type="Proteomes" id="UP001497482"/>
    </source>
</evidence>
<sequence>MTLRGGRGWIDRGERSRVAAGISHSRQEEINTVMAAKSTGYRGRLQITSPRRHRDVTETSPRRHRDVTETSPRRHRDVTETSPRRHRDVTEASPRRHRDVTETSPRRHRDVTETSPRRHRDVTETSPRRHRDVTETSPRRHRDVTETSPRGHRDVTEASPRRHRDVTETSPRRHQGQVAELLAALTLAVAAGGVETQLFDQNQRLLTQVFIPVARHPPISIALAPQPSTERRRPAPRADGGRSGTKCSQGPPTFYGQREEEVGGAGEEGVAWITETRAMEP</sequence>
<reference evidence="2 3" key="1">
    <citation type="submission" date="2024-04" db="EMBL/GenBank/DDBJ databases">
        <authorList>
            <person name="Waldvogel A.-M."/>
            <person name="Schoenle A."/>
        </authorList>
    </citation>
    <scope>NUCLEOTIDE SEQUENCE [LARGE SCALE GENOMIC DNA]</scope>
</reference>
<dbReference type="PANTHER" id="PTHR34999">
    <property type="match status" value="1"/>
</dbReference>
<feature type="compositionally biased region" description="Basic and acidic residues" evidence="1">
    <location>
        <begin position="55"/>
        <end position="171"/>
    </location>
</feature>
<feature type="region of interest" description="Disordered" evidence="1">
    <location>
        <begin position="36"/>
        <end position="175"/>
    </location>
</feature>
<dbReference type="Proteomes" id="UP001497482">
    <property type="component" value="Chromosome 18"/>
</dbReference>
<evidence type="ECO:0000313" key="2">
    <source>
        <dbReference type="EMBL" id="CAL1587328.1"/>
    </source>
</evidence>
<name>A0AAV2KEN1_KNICA</name>
<gene>
    <name evidence="2" type="ORF">KC01_LOCUS17291</name>
</gene>
<proteinExistence type="predicted"/>
<evidence type="ECO:0000256" key="1">
    <source>
        <dbReference type="SAM" id="MobiDB-lite"/>
    </source>
</evidence>
<dbReference type="EMBL" id="OZ035840">
    <property type="protein sequence ID" value="CAL1587328.1"/>
    <property type="molecule type" value="Genomic_DNA"/>
</dbReference>